<dbReference type="EMBL" id="CAQQ02387933">
    <property type="status" value="NOT_ANNOTATED_CDS"/>
    <property type="molecule type" value="Genomic_DNA"/>
</dbReference>
<reference evidence="3" key="1">
    <citation type="submission" date="2013-02" db="EMBL/GenBank/DDBJ databases">
        <authorList>
            <person name="Hughes D."/>
        </authorList>
    </citation>
    <scope>NUCLEOTIDE SEQUENCE</scope>
    <source>
        <strain>Durham</strain>
        <strain evidence="3">NC isolate 2 -- Noor lab</strain>
    </source>
</reference>
<accession>T1GZ09</accession>
<feature type="region of interest" description="Disordered" evidence="1">
    <location>
        <begin position="30"/>
        <end position="55"/>
    </location>
</feature>
<sequence length="162" mass="18851">MEAFLPMMKLFWMQHVVVDALLEGVGSKDESRGSFEVTAPSPSPPRSDKKERLSKRESPEDISAWIFQFLIPSRIFQSVCMAFVVYIKKSTATKLVSGKNRNDTYMYATLQQSWYLEDIGVIHTCMQWARHVQRTEDYVPSKIFSLQTQWISKERKTSNQME</sequence>
<dbReference type="EMBL" id="CAQQ02387932">
    <property type="status" value="NOT_ANNOTATED_CDS"/>
    <property type="molecule type" value="Genomic_DNA"/>
</dbReference>
<dbReference type="EnsemblMetazoa" id="MESCA009099-RA">
    <property type="protein sequence ID" value="MESCA009099-PA"/>
    <property type="gene ID" value="MESCA009099"/>
</dbReference>
<keyword evidence="3" id="KW-1185">Reference proteome</keyword>
<reference evidence="2" key="2">
    <citation type="submission" date="2015-06" db="UniProtKB">
        <authorList>
            <consortium name="EnsemblMetazoa"/>
        </authorList>
    </citation>
    <scope>IDENTIFICATION</scope>
</reference>
<evidence type="ECO:0000313" key="3">
    <source>
        <dbReference type="Proteomes" id="UP000015102"/>
    </source>
</evidence>
<protein>
    <submittedName>
        <fullName evidence="2">Uncharacterized protein</fullName>
    </submittedName>
</protein>
<dbReference type="AlphaFoldDB" id="T1GZ09"/>
<feature type="compositionally biased region" description="Basic and acidic residues" evidence="1">
    <location>
        <begin position="46"/>
        <end position="55"/>
    </location>
</feature>
<organism evidence="2 3">
    <name type="scientific">Megaselia scalaris</name>
    <name type="common">Humpbacked fly</name>
    <name type="synonym">Phora scalaris</name>
    <dbReference type="NCBI Taxonomy" id="36166"/>
    <lineage>
        <taxon>Eukaryota</taxon>
        <taxon>Metazoa</taxon>
        <taxon>Ecdysozoa</taxon>
        <taxon>Arthropoda</taxon>
        <taxon>Hexapoda</taxon>
        <taxon>Insecta</taxon>
        <taxon>Pterygota</taxon>
        <taxon>Neoptera</taxon>
        <taxon>Endopterygota</taxon>
        <taxon>Diptera</taxon>
        <taxon>Brachycera</taxon>
        <taxon>Muscomorpha</taxon>
        <taxon>Platypezoidea</taxon>
        <taxon>Phoridae</taxon>
        <taxon>Megaseliini</taxon>
        <taxon>Megaselia</taxon>
    </lineage>
</organism>
<dbReference type="Proteomes" id="UP000015102">
    <property type="component" value="Unassembled WGS sequence"/>
</dbReference>
<evidence type="ECO:0000256" key="1">
    <source>
        <dbReference type="SAM" id="MobiDB-lite"/>
    </source>
</evidence>
<dbReference type="HOGENOM" id="CLU_1637350_0_0_1"/>
<evidence type="ECO:0000313" key="2">
    <source>
        <dbReference type="EnsemblMetazoa" id="MESCA009099-PA"/>
    </source>
</evidence>
<name>T1GZ09_MEGSC</name>
<proteinExistence type="predicted"/>